<name>K4MY99_9VIRU</name>
<reference evidence="1" key="1">
    <citation type="submission" date="2012-08" db="EMBL/GenBank/DDBJ databases">
        <title>Detection of grapevine and tree fruit viruses by next generation sequencing.</title>
        <authorList>
            <person name="Rott M.E."/>
            <person name="Belton M."/>
            <person name="Saeed H."/>
        </authorList>
    </citation>
    <scope>NUCLEOTIDE SEQUENCE</scope>
    <source>
        <strain evidence="1">GVB 3138-01</strain>
    </source>
</reference>
<gene>
    <name evidence="1" type="primary">ORF2</name>
</gene>
<dbReference type="EMBL" id="JX513897">
    <property type="protein sequence ID" value="AFV34759.1"/>
    <property type="molecule type" value="Genomic_RNA"/>
</dbReference>
<protein>
    <submittedName>
        <fullName evidence="1">20 kDa protein</fullName>
    </submittedName>
</protein>
<organism evidence="1">
    <name type="scientific">Grapevine virus B</name>
    <dbReference type="NCBI Taxonomy" id="35289"/>
    <lineage>
        <taxon>Viruses</taxon>
        <taxon>Riboviria</taxon>
        <taxon>Orthornavirae</taxon>
        <taxon>Kitrinoviricota</taxon>
        <taxon>Alsuviricetes</taxon>
        <taxon>Tymovirales</taxon>
        <taxon>Betaflexiviridae</taxon>
        <taxon>Trivirinae</taxon>
        <taxon>Vitivirus</taxon>
        <taxon>Vitivirus betavitis</taxon>
    </lineage>
</organism>
<sequence>MNQNLRMIEHDGLRRFLRQVEGFSLDINVLCRDYNKLGPLEAQQYRILSLLCRINKVSVPFVVSCLIKKECVVGDYQEGLVCLRLEEVIELLVSGLLPSVFTIRKDFERGSVAFNYPWYYSVTREPGSRLQYSFRNYVPGLKERIAALPWVALGFKASAANNPGNPGSHSYTIECVRQA</sequence>
<proteinExistence type="predicted"/>
<accession>K4MY99</accession>
<evidence type="ECO:0000313" key="1">
    <source>
        <dbReference type="EMBL" id="AFV34759.1"/>
    </source>
</evidence>